<evidence type="ECO:0000313" key="2">
    <source>
        <dbReference type="Proteomes" id="UP000233556"/>
    </source>
</evidence>
<accession>A0A2I0TK37</accession>
<dbReference type="Proteomes" id="UP000233556">
    <property type="component" value="Unassembled WGS sequence"/>
</dbReference>
<reference evidence="2" key="1">
    <citation type="submission" date="2017-11" db="EMBL/GenBank/DDBJ databases">
        <authorList>
            <person name="Lima N.C."/>
            <person name="Parody-Merino A.M."/>
            <person name="Battley P.F."/>
            <person name="Fidler A.E."/>
            <person name="Prosdocimi F."/>
        </authorList>
    </citation>
    <scope>NUCLEOTIDE SEQUENCE [LARGE SCALE GENOMIC DNA]</scope>
</reference>
<dbReference type="EMBL" id="KZ509386">
    <property type="protein sequence ID" value="PKU34142.1"/>
    <property type="molecule type" value="Genomic_DNA"/>
</dbReference>
<proteinExistence type="predicted"/>
<keyword evidence="2" id="KW-1185">Reference proteome</keyword>
<gene>
    <name evidence="1" type="ORF">llap_15554</name>
</gene>
<evidence type="ECO:0000313" key="1">
    <source>
        <dbReference type="EMBL" id="PKU34142.1"/>
    </source>
</evidence>
<name>A0A2I0TK37_LIMLA</name>
<protein>
    <submittedName>
        <fullName evidence="1">Uncharacterized protein</fullName>
    </submittedName>
</protein>
<sequence length="94" mass="11061">MLFVLGFVVGKALDSQEDTLDENSFLKKRLRLVFISVLRIISRVKGKRRPKAPKQTPIWDRNHLRRCCISLIHLWIKLVRNILQNFYTKSLIGT</sequence>
<dbReference type="AlphaFoldDB" id="A0A2I0TK37"/>
<organism evidence="1 2">
    <name type="scientific">Limosa lapponica baueri</name>
    <dbReference type="NCBI Taxonomy" id="1758121"/>
    <lineage>
        <taxon>Eukaryota</taxon>
        <taxon>Metazoa</taxon>
        <taxon>Chordata</taxon>
        <taxon>Craniata</taxon>
        <taxon>Vertebrata</taxon>
        <taxon>Euteleostomi</taxon>
        <taxon>Archelosauria</taxon>
        <taxon>Archosauria</taxon>
        <taxon>Dinosauria</taxon>
        <taxon>Saurischia</taxon>
        <taxon>Theropoda</taxon>
        <taxon>Coelurosauria</taxon>
        <taxon>Aves</taxon>
        <taxon>Neognathae</taxon>
        <taxon>Neoaves</taxon>
        <taxon>Charadriiformes</taxon>
        <taxon>Scolopacidae</taxon>
        <taxon>Limosa</taxon>
    </lineage>
</organism>
<reference evidence="2" key="2">
    <citation type="submission" date="2017-12" db="EMBL/GenBank/DDBJ databases">
        <title>Genome sequence of the Bar-tailed Godwit (Limosa lapponica baueri).</title>
        <authorList>
            <person name="Lima N.C.B."/>
            <person name="Parody-Merino A.M."/>
            <person name="Battley P.F."/>
            <person name="Fidler A.E."/>
            <person name="Prosdocimi F."/>
        </authorList>
    </citation>
    <scope>NUCLEOTIDE SEQUENCE [LARGE SCALE GENOMIC DNA]</scope>
</reference>